<dbReference type="InterPro" id="IPR002740">
    <property type="entry name" value="EVE_domain"/>
</dbReference>
<proteinExistence type="predicted"/>
<dbReference type="Proteomes" id="UP001500767">
    <property type="component" value="Unassembled WGS sequence"/>
</dbReference>
<sequence length="166" mass="18214">MVQAVTRETLGAWLLKANPAVWDVRRFLADGETRLTSWSVQRGYRAALMRPGDKVVFWLSGPGTGGLPRGVWGLGHVVAEAEAWEDAERGWWLDDAARQALRARVEVDVPLLAHPLPVADLRAAGITDLEVQRVPQMANPSWVSLPQLAALTDLLPAWPTPPTTRA</sequence>
<protein>
    <recommendedName>
        <fullName evidence="1">EVE domain-containing protein</fullName>
    </recommendedName>
</protein>
<gene>
    <name evidence="2" type="ORF">GCM10022197_39460</name>
</gene>
<evidence type="ECO:0000313" key="2">
    <source>
        <dbReference type="EMBL" id="GAA3578184.1"/>
    </source>
</evidence>
<dbReference type="RefSeq" id="WP_204912875.1">
    <property type="nucleotide sequence ID" value="NZ_BAAAYR010000006.1"/>
</dbReference>
<dbReference type="EMBL" id="BAAAYR010000006">
    <property type="protein sequence ID" value="GAA3578184.1"/>
    <property type="molecule type" value="Genomic_DNA"/>
</dbReference>
<feature type="domain" description="EVE" evidence="1">
    <location>
        <begin position="13"/>
        <end position="131"/>
    </location>
</feature>
<evidence type="ECO:0000259" key="1">
    <source>
        <dbReference type="Pfam" id="PF01878"/>
    </source>
</evidence>
<dbReference type="Gene3D" id="3.10.590.10">
    <property type="entry name" value="ph1033 like domains"/>
    <property type="match status" value="1"/>
</dbReference>
<dbReference type="InterPro" id="IPR015947">
    <property type="entry name" value="PUA-like_sf"/>
</dbReference>
<reference evidence="3" key="1">
    <citation type="journal article" date="2019" name="Int. J. Syst. Evol. Microbiol.">
        <title>The Global Catalogue of Microorganisms (GCM) 10K type strain sequencing project: providing services to taxonomists for standard genome sequencing and annotation.</title>
        <authorList>
            <consortium name="The Broad Institute Genomics Platform"/>
            <consortium name="The Broad Institute Genome Sequencing Center for Infectious Disease"/>
            <person name="Wu L."/>
            <person name="Ma J."/>
        </authorList>
    </citation>
    <scope>NUCLEOTIDE SEQUENCE [LARGE SCALE GENOMIC DNA]</scope>
    <source>
        <strain evidence="3">JCM 16540</strain>
    </source>
</reference>
<dbReference type="Pfam" id="PF01878">
    <property type="entry name" value="EVE"/>
    <property type="match status" value="1"/>
</dbReference>
<organism evidence="2 3">
    <name type="scientific">Microlunatus spumicola</name>
    <dbReference type="NCBI Taxonomy" id="81499"/>
    <lineage>
        <taxon>Bacteria</taxon>
        <taxon>Bacillati</taxon>
        <taxon>Actinomycetota</taxon>
        <taxon>Actinomycetes</taxon>
        <taxon>Propionibacteriales</taxon>
        <taxon>Propionibacteriaceae</taxon>
        <taxon>Microlunatus</taxon>
    </lineage>
</organism>
<keyword evidence="3" id="KW-1185">Reference proteome</keyword>
<dbReference type="SUPFAM" id="SSF88697">
    <property type="entry name" value="PUA domain-like"/>
    <property type="match status" value="1"/>
</dbReference>
<accession>A0ABP6Y6L5</accession>
<name>A0ABP6Y6L5_9ACTN</name>
<comment type="caution">
    <text evidence="2">The sequence shown here is derived from an EMBL/GenBank/DDBJ whole genome shotgun (WGS) entry which is preliminary data.</text>
</comment>
<evidence type="ECO:0000313" key="3">
    <source>
        <dbReference type="Proteomes" id="UP001500767"/>
    </source>
</evidence>